<dbReference type="InterPro" id="IPR051311">
    <property type="entry name" value="DedA_domain"/>
</dbReference>
<proteinExistence type="predicted"/>
<dbReference type="PANTHER" id="PTHR42709">
    <property type="entry name" value="ALKALINE PHOSPHATASE LIKE PROTEIN"/>
    <property type="match status" value="1"/>
</dbReference>
<dbReference type="Proteomes" id="UP000199729">
    <property type="component" value="Chromosome"/>
</dbReference>
<evidence type="ECO:0000256" key="1">
    <source>
        <dbReference type="SAM" id="Phobius"/>
    </source>
</evidence>
<dbReference type="InterPro" id="IPR032816">
    <property type="entry name" value="VTT_dom"/>
</dbReference>
<dbReference type="KEGG" id="vff:VITFI_CDS2869"/>
<organism evidence="3 4">
    <name type="scientific">Vitreoscilla filiformis</name>
    <dbReference type="NCBI Taxonomy" id="63"/>
    <lineage>
        <taxon>Bacteria</taxon>
        <taxon>Pseudomonadati</taxon>
        <taxon>Pseudomonadota</taxon>
        <taxon>Betaproteobacteria</taxon>
        <taxon>Neisseriales</taxon>
        <taxon>Neisseriaceae</taxon>
        <taxon>Vitreoscilla</taxon>
    </lineage>
</organism>
<feature type="transmembrane region" description="Helical" evidence="1">
    <location>
        <begin position="50"/>
        <end position="73"/>
    </location>
</feature>
<feature type="domain" description="VTT" evidence="2">
    <location>
        <begin position="51"/>
        <end position="149"/>
    </location>
</feature>
<evidence type="ECO:0000259" key="2">
    <source>
        <dbReference type="Pfam" id="PF09335"/>
    </source>
</evidence>
<keyword evidence="1" id="KW-1133">Transmembrane helix</keyword>
<dbReference type="PANTHER" id="PTHR42709:SF4">
    <property type="entry name" value="INNER MEMBRANE PROTEIN YQAA"/>
    <property type="match status" value="1"/>
</dbReference>
<dbReference type="OrthoDB" id="5419086at2"/>
<keyword evidence="1" id="KW-0812">Transmembrane</keyword>
<reference evidence="3 4" key="1">
    <citation type="submission" date="2017-07" db="EMBL/GenBank/DDBJ databases">
        <title>Complete Genome Sequence of the cosmetic ferment Vitreoscilla filiformis (ATCC15551).</title>
        <authorList>
            <person name="Contreras S."/>
            <person name="Sagory-Zalkind P."/>
            <person name="Blanquart H."/>
            <person name="Iltis A."/>
            <person name="Morand S.C."/>
        </authorList>
    </citation>
    <scope>NUCLEOTIDE SEQUENCE [LARGE SCALE GENOMIC DNA]</scope>
    <source>
        <strain evidence="3 4">ATCC 15551</strain>
    </source>
</reference>
<name>A0A221KI01_VITFI</name>
<dbReference type="EMBL" id="CP022423">
    <property type="protein sequence ID" value="ASM78646.1"/>
    <property type="molecule type" value="Genomic_DNA"/>
</dbReference>
<dbReference type="AlphaFoldDB" id="A0A221KI01"/>
<protein>
    <submittedName>
        <fullName evidence="3">Membrane protein</fullName>
    </submittedName>
</protein>
<dbReference type="RefSeq" id="WP_089417542.1">
    <property type="nucleotide sequence ID" value="NZ_CP022423.1"/>
</dbReference>
<accession>A0A221KI01</accession>
<gene>
    <name evidence="3" type="ORF">VITFI_CDS2869</name>
</gene>
<keyword evidence="4" id="KW-1185">Reference proteome</keyword>
<evidence type="ECO:0000313" key="4">
    <source>
        <dbReference type="Proteomes" id="UP000199729"/>
    </source>
</evidence>
<dbReference type="Pfam" id="PF09335">
    <property type="entry name" value="VTT_dom"/>
    <property type="match status" value="1"/>
</dbReference>
<evidence type="ECO:0000313" key="3">
    <source>
        <dbReference type="EMBL" id="ASM78646.1"/>
    </source>
</evidence>
<keyword evidence="1" id="KW-0472">Membrane</keyword>
<sequence length="160" mass="17657">MDAWITSLLTFFALPQVGLPALFVVALVSATLLPMGSEPVLFAVVKLDPTLFWPAVLVATAGNTLGGAISWWMGCGAERAFEKVKHRPPHEAKVLQWLHRFGPRACLLSWLPVVGDPLCAVAGWLRLPFWPCVAYMAVGKFLRYLVMTSVLLHWFPGSWA</sequence>